<dbReference type="InterPro" id="IPR002577">
    <property type="entry name" value="HTH_HxlR"/>
</dbReference>
<organism evidence="5 6">
    <name type="scientific">Brytella acorum</name>
    <dbReference type="NCBI Taxonomy" id="2959299"/>
    <lineage>
        <taxon>Bacteria</taxon>
        <taxon>Pseudomonadati</taxon>
        <taxon>Pseudomonadota</taxon>
        <taxon>Alphaproteobacteria</taxon>
        <taxon>Acetobacterales</taxon>
        <taxon>Acetobacteraceae</taxon>
        <taxon>Brytella</taxon>
    </lineage>
</organism>
<evidence type="ECO:0000313" key="5">
    <source>
        <dbReference type="EMBL" id="CAI9119839.1"/>
    </source>
</evidence>
<dbReference type="PANTHER" id="PTHR33204:SF39">
    <property type="entry name" value="TRANSCRIPTIONAL REGULATORY PROTEIN"/>
    <property type="match status" value="1"/>
</dbReference>
<reference evidence="5" key="1">
    <citation type="submission" date="2023-03" db="EMBL/GenBank/DDBJ databases">
        <authorList>
            <person name="Cleenwerck I."/>
        </authorList>
    </citation>
    <scope>NUCLEOTIDE SEQUENCE</scope>
    <source>
        <strain evidence="5">LMG 32879</strain>
    </source>
</reference>
<dbReference type="InterPro" id="IPR036390">
    <property type="entry name" value="WH_DNA-bd_sf"/>
</dbReference>
<keyword evidence="2" id="KW-0238">DNA-binding</keyword>
<dbReference type="GO" id="GO:0003677">
    <property type="term" value="F:DNA binding"/>
    <property type="evidence" value="ECO:0007669"/>
    <property type="project" value="UniProtKB-KW"/>
</dbReference>
<proteinExistence type="predicted"/>
<evidence type="ECO:0000259" key="4">
    <source>
        <dbReference type="PROSITE" id="PS51118"/>
    </source>
</evidence>
<evidence type="ECO:0000256" key="1">
    <source>
        <dbReference type="ARBA" id="ARBA00023015"/>
    </source>
</evidence>
<protein>
    <submittedName>
        <fullName evidence="5">Helix-turn-helix domain-containing protein</fullName>
    </submittedName>
</protein>
<dbReference type="Proteomes" id="UP001176960">
    <property type="component" value="Unassembled WGS sequence"/>
</dbReference>
<dbReference type="SUPFAM" id="SSF46785">
    <property type="entry name" value="Winged helix' DNA-binding domain"/>
    <property type="match status" value="1"/>
</dbReference>
<evidence type="ECO:0000256" key="3">
    <source>
        <dbReference type="ARBA" id="ARBA00023163"/>
    </source>
</evidence>
<evidence type="ECO:0000256" key="2">
    <source>
        <dbReference type="ARBA" id="ARBA00023125"/>
    </source>
</evidence>
<evidence type="ECO:0000313" key="6">
    <source>
        <dbReference type="Proteomes" id="UP001176960"/>
    </source>
</evidence>
<feature type="domain" description="HTH hxlR-type" evidence="4">
    <location>
        <begin position="23"/>
        <end position="122"/>
    </location>
</feature>
<sequence length="133" mass="14570">MNVRAGGQDGEIPDENLLDHDDCALVRGVLARAGDKWSILVLRILGDGPTRFNALQRAVGGISQRMLTVTLRHLERDGLVSREVTPSKPPRVDYALTSLGQSLREVTEPIGQWALANRGEIEGARIRYDAADL</sequence>
<keyword evidence="6" id="KW-1185">Reference proteome</keyword>
<dbReference type="PANTHER" id="PTHR33204">
    <property type="entry name" value="TRANSCRIPTIONAL REGULATOR, MARR FAMILY"/>
    <property type="match status" value="1"/>
</dbReference>
<dbReference type="PROSITE" id="PS51118">
    <property type="entry name" value="HTH_HXLR"/>
    <property type="match status" value="1"/>
</dbReference>
<name>A0AA35XVK3_9PROT</name>
<dbReference type="EMBL" id="CATKSH010000003">
    <property type="protein sequence ID" value="CAI9119839.1"/>
    <property type="molecule type" value="Genomic_DNA"/>
</dbReference>
<comment type="caution">
    <text evidence="5">The sequence shown here is derived from an EMBL/GenBank/DDBJ whole genome shotgun (WGS) entry which is preliminary data.</text>
</comment>
<dbReference type="AlphaFoldDB" id="A0AA35XVK3"/>
<dbReference type="RefSeq" id="WP_289840918.1">
    <property type="nucleotide sequence ID" value="NZ_CATKSH010000003.1"/>
</dbReference>
<gene>
    <name evidence="5" type="ORF">LMG32879_000665</name>
</gene>
<dbReference type="Pfam" id="PF01638">
    <property type="entry name" value="HxlR"/>
    <property type="match status" value="1"/>
</dbReference>
<dbReference type="Gene3D" id="1.10.10.10">
    <property type="entry name" value="Winged helix-like DNA-binding domain superfamily/Winged helix DNA-binding domain"/>
    <property type="match status" value="1"/>
</dbReference>
<keyword evidence="3" id="KW-0804">Transcription</keyword>
<keyword evidence="1" id="KW-0805">Transcription regulation</keyword>
<accession>A0AA35XVK3</accession>
<dbReference type="InterPro" id="IPR036388">
    <property type="entry name" value="WH-like_DNA-bd_sf"/>
</dbReference>